<name>A0A6A5HI48_CAERE</name>
<dbReference type="GeneID" id="9804262"/>
<evidence type="ECO:0000313" key="2">
    <source>
        <dbReference type="Proteomes" id="UP000483820"/>
    </source>
</evidence>
<dbReference type="EMBL" id="WUAV01000002">
    <property type="protein sequence ID" value="KAF1767079.1"/>
    <property type="molecule type" value="Genomic_DNA"/>
</dbReference>
<dbReference type="AlphaFoldDB" id="A0A6A5HI48"/>
<dbReference type="Proteomes" id="UP000483820">
    <property type="component" value="Chromosome II"/>
</dbReference>
<proteinExistence type="predicted"/>
<sequence>MLICSTSPDLFLMEIEEQVSSWYANETICRTATPKEDRSYFICKQSRSLLEEGSVEIWMKSIVNDWNHYELVIIPKLKT</sequence>
<organism evidence="1 2">
    <name type="scientific">Caenorhabditis remanei</name>
    <name type="common">Caenorhabditis vulgaris</name>
    <dbReference type="NCBI Taxonomy" id="31234"/>
    <lineage>
        <taxon>Eukaryota</taxon>
        <taxon>Metazoa</taxon>
        <taxon>Ecdysozoa</taxon>
        <taxon>Nematoda</taxon>
        <taxon>Chromadorea</taxon>
        <taxon>Rhabditida</taxon>
        <taxon>Rhabditina</taxon>
        <taxon>Rhabditomorpha</taxon>
        <taxon>Rhabditoidea</taxon>
        <taxon>Rhabditidae</taxon>
        <taxon>Peloderinae</taxon>
        <taxon>Caenorhabditis</taxon>
    </lineage>
</organism>
<gene>
    <name evidence="1" type="ORF">GCK72_007037</name>
</gene>
<dbReference type="RefSeq" id="XP_003110202.2">
    <property type="nucleotide sequence ID" value="XM_003110154.2"/>
</dbReference>
<protein>
    <submittedName>
        <fullName evidence="1">Uncharacterized protein</fullName>
    </submittedName>
</protein>
<reference evidence="1 2" key="1">
    <citation type="submission" date="2019-12" db="EMBL/GenBank/DDBJ databases">
        <title>Chromosome-level assembly of the Caenorhabditis remanei genome.</title>
        <authorList>
            <person name="Teterina A.A."/>
            <person name="Willis J.H."/>
            <person name="Phillips P.C."/>
        </authorList>
    </citation>
    <scope>NUCLEOTIDE SEQUENCE [LARGE SCALE GENOMIC DNA]</scope>
    <source>
        <strain evidence="1 2">PX506</strain>
        <tissue evidence="1">Whole organism</tissue>
    </source>
</reference>
<evidence type="ECO:0000313" key="1">
    <source>
        <dbReference type="EMBL" id="KAF1767079.1"/>
    </source>
</evidence>
<accession>A0A6A5HI48</accession>
<comment type="caution">
    <text evidence="1">The sequence shown here is derived from an EMBL/GenBank/DDBJ whole genome shotgun (WGS) entry which is preliminary data.</text>
</comment>
<dbReference type="KEGG" id="crq:GCK72_007037"/>
<dbReference type="CTD" id="9804262"/>